<keyword evidence="2" id="KW-1005">Bacterial flagellum biogenesis</keyword>
<dbReference type="Pfam" id="PF02623">
    <property type="entry name" value="FliW"/>
    <property type="match status" value="1"/>
</dbReference>
<evidence type="ECO:0000256" key="2">
    <source>
        <dbReference type="ARBA" id="ARBA00022795"/>
    </source>
</evidence>
<dbReference type="PANTHER" id="PTHR39190:SF1">
    <property type="entry name" value="FLAGELLAR ASSEMBLY FACTOR FLIW"/>
    <property type="match status" value="1"/>
</dbReference>
<keyword evidence="4" id="KW-0966">Cell projection</keyword>
<gene>
    <name evidence="4" type="primary">fliW_1</name>
    <name evidence="4" type="ORF">GALL_11450</name>
</gene>
<dbReference type="GO" id="GO:0044780">
    <property type="term" value="P:bacterial-type flagellum assembly"/>
    <property type="evidence" value="ECO:0007669"/>
    <property type="project" value="InterPro"/>
</dbReference>
<keyword evidence="1" id="KW-0963">Cytoplasm</keyword>
<evidence type="ECO:0000256" key="3">
    <source>
        <dbReference type="ARBA" id="ARBA00022845"/>
    </source>
</evidence>
<keyword evidence="4" id="KW-0282">Flagellum</keyword>
<dbReference type="PANTHER" id="PTHR39190">
    <property type="entry name" value="FLAGELLAR ASSEMBLY FACTOR FLIW"/>
    <property type="match status" value="1"/>
</dbReference>
<dbReference type="InterPro" id="IPR024046">
    <property type="entry name" value="Flagellar_assmbl_FliW_dom_sf"/>
</dbReference>
<organism evidence="4">
    <name type="scientific">mine drainage metagenome</name>
    <dbReference type="NCBI Taxonomy" id="410659"/>
    <lineage>
        <taxon>unclassified sequences</taxon>
        <taxon>metagenomes</taxon>
        <taxon>ecological metagenomes</taxon>
    </lineage>
</organism>
<keyword evidence="3" id="KW-0810">Translation regulation</keyword>
<proteinExistence type="inferred from homology"/>
<sequence>MKVSSEVSSSDASSGHVVKLPKGLLGFPEHTSFELLYQPDQLPFRWLRLLGPEIMHFVVIEPIGIVPEYEPELFDEDAAAIGLVDPADALVLSIVAVHHGEPVSATVNLVGPIVINRRTGLARQVVLANHSRYSARHPLVVAETANS</sequence>
<evidence type="ECO:0000256" key="1">
    <source>
        <dbReference type="ARBA" id="ARBA00022490"/>
    </source>
</evidence>
<comment type="caution">
    <text evidence="4">The sequence shown here is derived from an EMBL/GenBank/DDBJ whole genome shotgun (WGS) entry which is preliminary data.</text>
</comment>
<dbReference type="HAMAP" id="MF_01185">
    <property type="entry name" value="FliW"/>
    <property type="match status" value="1"/>
</dbReference>
<protein>
    <submittedName>
        <fullName evidence="4">Flagellar assembly factor FliW</fullName>
    </submittedName>
</protein>
<reference evidence="4" key="1">
    <citation type="submission" date="2016-10" db="EMBL/GenBank/DDBJ databases">
        <title>Sequence of Gallionella enrichment culture.</title>
        <authorList>
            <person name="Poehlein A."/>
            <person name="Muehling M."/>
            <person name="Daniel R."/>
        </authorList>
    </citation>
    <scope>NUCLEOTIDE SEQUENCE</scope>
</reference>
<dbReference type="InterPro" id="IPR003775">
    <property type="entry name" value="Flagellar_assembly_factor_FliW"/>
</dbReference>
<name>A0A1J5TR74_9ZZZZ</name>
<dbReference type="SUPFAM" id="SSF141457">
    <property type="entry name" value="BH3618-like"/>
    <property type="match status" value="1"/>
</dbReference>
<dbReference type="AlphaFoldDB" id="A0A1J5TR74"/>
<dbReference type="Gene3D" id="2.30.290.10">
    <property type="entry name" value="BH3618-like"/>
    <property type="match status" value="1"/>
</dbReference>
<dbReference type="EMBL" id="MLJW01000002">
    <property type="protein sequence ID" value="OIR18805.1"/>
    <property type="molecule type" value="Genomic_DNA"/>
</dbReference>
<evidence type="ECO:0000313" key="4">
    <source>
        <dbReference type="EMBL" id="OIR18805.1"/>
    </source>
</evidence>
<keyword evidence="4" id="KW-0969">Cilium</keyword>
<accession>A0A1J5TR74</accession>
<dbReference type="GO" id="GO:0006417">
    <property type="term" value="P:regulation of translation"/>
    <property type="evidence" value="ECO:0007669"/>
    <property type="project" value="UniProtKB-KW"/>
</dbReference>